<comment type="caution">
    <text evidence="3">The sequence shown here is derived from an EMBL/GenBank/DDBJ whole genome shotgun (WGS) entry which is preliminary data.</text>
</comment>
<dbReference type="SUPFAM" id="SSF48208">
    <property type="entry name" value="Six-hairpin glycosidases"/>
    <property type="match status" value="1"/>
</dbReference>
<dbReference type="Proteomes" id="UP001597353">
    <property type="component" value="Unassembled WGS sequence"/>
</dbReference>
<gene>
    <name evidence="3" type="ORF">ACFSGJ_01670</name>
</gene>
<dbReference type="EMBL" id="JBHUGH010000001">
    <property type="protein sequence ID" value="MFD1910921.1"/>
    <property type="molecule type" value="Genomic_DNA"/>
</dbReference>
<protein>
    <recommendedName>
        <fullName evidence="5">Glycosyl hydrolase</fullName>
    </recommendedName>
</protein>
<evidence type="ECO:0000313" key="3">
    <source>
        <dbReference type="EMBL" id="MFD1910921.1"/>
    </source>
</evidence>
<dbReference type="InterPro" id="IPR052369">
    <property type="entry name" value="UG_Glycosaminoglycan_Hydrolase"/>
</dbReference>
<name>A0ABW4S015_9RHOB</name>
<keyword evidence="1" id="KW-0378">Hydrolase</keyword>
<organism evidence="3 4">
    <name type="scientific">Halodurantibacterium flavum</name>
    <dbReference type="NCBI Taxonomy" id="1382802"/>
    <lineage>
        <taxon>Bacteria</taxon>
        <taxon>Pseudomonadati</taxon>
        <taxon>Pseudomonadota</taxon>
        <taxon>Alphaproteobacteria</taxon>
        <taxon>Rhodobacterales</taxon>
        <taxon>Paracoccaceae</taxon>
        <taxon>Halodurantibacterium</taxon>
    </lineage>
</organism>
<accession>A0ABW4S015</accession>
<dbReference type="PANTHER" id="PTHR36845">
    <property type="entry name" value="HYDROLASE, PUTATIVE (AFU_ORTHOLOGUE AFUA_7G05090)-RELATED"/>
    <property type="match status" value="1"/>
</dbReference>
<dbReference type="InterPro" id="IPR012341">
    <property type="entry name" value="6hp_glycosidase-like_sf"/>
</dbReference>
<reference evidence="4" key="1">
    <citation type="journal article" date="2019" name="Int. J. Syst. Evol. Microbiol.">
        <title>The Global Catalogue of Microorganisms (GCM) 10K type strain sequencing project: providing services to taxonomists for standard genome sequencing and annotation.</title>
        <authorList>
            <consortium name="The Broad Institute Genomics Platform"/>
            <consortium name="The Broad Institute Genome Sequencing Center for Infectious Disease"/>
            <person name="Wu L."/>
            <person name="Ma J."/>
        </authorList>
    </citation>
    <scope>NUCLEOTIDE SEQUENCE [LARGE SCALE GENOMIC DNA]</scope>
    <source>
        <strain evidence="4">CGMCC 4.7242</strain>
    </source>
</reference>
<sequence length="410" mass="46216">MDRLFPRRDDAKVSHVPAAGTAELATAILEDILSSLSRNSRIVGPRNPMVGGHKDAIWRYPDNGYFWTDSFFTGELWLAYMITGQSEFRNFARMRVTHLERLLHTPLWLSHDLGFLYSLSAVADYKLTRSSEARRLALQAADALRARFNWAGNYLLAWTADGQSPEHAAKVQAKMIIDSVQNLPLLLWAHEETGIESYRDVALRHADSLAQHIVRPDFSTYHTFDFDPATGKPVGGKTWQGRADESCWSRGQAWAIHGFAQLAEITGELRFHQLAAKLADHALDQLGSDPVPVWDYRLPEGAERFKDSSAGSITSAGLFTIADIYQRTGDVGRADRYRKAALWMLQGLRENHDLTRDLAAQGLLSGGASDVPRAERSGERYLTDAMLPYGDYYYFEAVLRALGHREFFWH</sequence>
<evidence type="ECO:0000256" key="1">
    <source>
        <dbReference type="ARBA" id="ARBA00022801"/>
    </source>
</evidence>
<evidence type="ECO:0000313" key="4">
    <source>
        <dbReference type="Proteomes" id="UP001597353"/>
    </source>
</evidence>
<dbReference type="PANTHER" id="PTHR36845:SF1">
    <property type="entry name" value="HYDROLASE, PUTATIVE (AFU_ORTHOLOGUE AFUA_7G05090)-RELATED"/>
    <property type="match status" value="1"/>
</dbReference>
<keyword evidence="4" id="KW-1185">Reference proteome</keyword>
<evidence type="ECO:0000256" key="2">
    <source>
        <dbReference type="ARBA" id="ARBA00038358"/>
    </source>
</evidence>
<proteinExistence type="inferred from homology"/>
<evidence type="ECO:0008006" key="5">
    <source>
        <dbReference type="Google" id="ProtNLM"/>
    </source>
</evidence>
<dbReference type="RefSeq" id="WP_390258936.1">
    <property type="nucleotide sequence ID" value="NZ_JBHUGH010000001.1"/>
</dbReference>
<comment type="similarity">
    <text evidence="2">Belongs to the glycosyl hydrolase 88 family.</text>
</comment>
<dbReference type="Gene3D" id="1.50.10.10">
    <property type="match status" value="1"/>
</dbReference>
<dbReference type="InterPro" id="IPR008928">
    <property type="entry name" value="6-hairpin_glycosidase_sf"/>
</dbReference>